<dbReference type="PROSITE" id="PS50887">
    <property type="entry name" value="GGDEF"/>
    <property type="match status" value="1"/>
</dbReference>
<comment type="caution">
    <text evidence="6">The sequence shown here is derived from an EMBL/GenBank/DDBJ whole genome shotgun (WGS) entry which is preliminary data.</text>
</comment>
<dbReference type="CDD" id="cd01949">
    <property type="entry name" value="GGDEF"/>
    <property type="match status" value="1"/>
</dbReference>
<feature type="domain" description="GGDEF" evidence="5">
    <location>
        <begin position="321"/>
        <end position="463"/>
    </location>
</feature>
<accession>A0ABW8UU00</accession>
<dbReference type="SMART" id="SM00267">
    <property type="entry name" value="GGDEF"/>
    <property type="match status" value="1"/>
</dbReference>
<dbReference type="PANTHER" id="PTHR45138">
    <property type="entry name" value="REGULATORY COMPONENTS OF SENSORY TRANSDUCTION SYSTEM"/>
    <property type="match status" value="1"/>
</dbReference>
<evidence type="ECO:0000259" key="4">
    <source>
        <dbReference type="PROSITE" id="PS50110"/>
    </source>
</evidence>
<dbReference type="SUPFAM" id="SSF55073">
    <property type="entry name" value="Nucleotide cyclase"/>
    <property type="match status" value="1"/>
</dbReference>
<name>A0ABW8UU00_9RHOB</name>
<gene>
    <name evidence="6" type="ORF">ACERZ8_12280</name>
</gene>
<comment type="catalytic activity">
    <reaction evidence="2">
        <text>2 GTP = 3',3'-c-di-GMP + 2 diphosphate</text>
        <dbReference type="Rhea" id="RHEA:24898"/>
        <dbReference type="ChEBI" id="CHEBI:33019"/>
        <dbReference type="ChEBI" id="CHEBI:37565"/>
        <dbReference type="ChEBI" id="CHEBI:58805"/>
        <dbReference type="EC" id="2.7.7.65"/>
    </reaction>
</comment>
<keyword evidence="6" id="KW-0808">Transferase</keyword>
<dbReference type="Proteomes" id="UP001627408">
    <property type="component" value="Unassembled WGS sequence"/>
</dbReference>
<dbReference type="Gene3D" id="3.40.50.2300">
    <property type="match status" value="1"/>
</dbReference>
<dbReference type="InterPro" id="IPR050469">
    <property type="entry name" value="Diguanylate_Cyclase"/>
</dbReference>
<dbReference type="Pfam" id="PF00990">
    <property type="entry name" value="GGDEF"/>
    <property type="match status" value="1"/>
</dbReference>
<dbReference type="EMBL" id="JBHDIY010000002">
    <property type="protein sequence ID" value="MFL4470620.1"/>
    <property type="molecule type" value="Genomic_DNA"/>
</dbReference>
<dbReference type="InterPro" id="IPR029787">
    <property type="entry name" value="Nucleotide_cyclase"/>
</dbReference>
<comment type="caution">
    <text evidence="3">Lacks conserved residue(s) required for the propagation of feature annotation.</text>
</comment>
<keyword evidence="7" id="KW-1185">Reference proteome</keyword>
<sequence length="465" mass="50181">MHGKILVIDAIATNRIVLRVKLAASHYEMMQADSIGEAMSVISTCVPDMILCADSLPDGDPLRLLARLRKAGLSGKVPVIVIGAPGAAQDRQRLFAGGVEDVLERPVDDALLLARTRSVMRAYASASEWTLRDGTSRALGFAEPSAQFGPRQMVRVIASDPTRIDAWRQSLEPKLSASLTVNTPAAGVVADLPEDVPDAFVLVIEPETSMNMLGLLATIRSHASTRHSAIMVVQTDPDPRLGAQMLDMGANDLMDFDRDPAELALRVETLMTRKRMSDALRDTVRSGIEAAVIDPLTGLHNRRYAMPHLARIVDRAAKSKKPFAVMVADMDHFKQINDTLGHAAGDAVLVETARRLREDLRAVDLVARIGGEEFLIVMPGAGLSNARKAAQRLCRTIRDTPYDVPGQDAPVTATISIGLTVCDPSVKAAMTLPMNAEALLDRADKALYGAKAEGRDRVTLLRPAA</sequence>
<protein>
    <recommendedName>
        <fullName evidence="1">diguanylate cyclase</fullName>
        <ecNumber evidence="1">2.7.7.65</ecNumber>
    </recommendedName>
</protein>
<evidence type="ECO:0000313" key="7">
    <source>
        <dbReference type="Proteomes" id="UP001627408"/>
    </source>
</evidence>
<dbReference type="Pfam" id="PF00072">
    <property type="entry name" value="Response_reg"/>
    <property type="match status" value="1"/>
</dbReference>
<dbReference type="GO" id="GO:0052621">
    <property type="term" value="F:diguanylate cyclase activity"/>
    <property type="evidence" value="ECO:0007669"/>
    <property type="project" value="UniProtKB-EC"/>
</dbReference>
<dbReference type="PROSITE" id="PS50110">
    <property type="entry name" value="RESPONSE_REGULATORY"/>
    <property type="match status" value="1"/>
</dbReference>
<evidence type="ECO:0000256" key="2">
    <source>
        <dbReference type="ARBA" id="ARBA00034247"/>
    </source>
</evidence>
<evidence type="ECO:0000259" key="5">
    <source>
        <dbReference type="PROSITE" id="PS50887"/>
    </source>
</evidence>
<dbReference type="InterPro" id="IPR001789">
    <property type="entry name" value="Sig_transdc_resp-reg_receiver"/>
</dbReference>
<evidence type="ECO:0000256" key="3">
    <source>
        <dbReference type="PROSITE-ProRule" id="PRU00169"/>
    </source>
</evidence>
<feature type="domain" description="Response regulatory" evidence="4">
    <location>
        <begin position="4"/>
        <end position="120"/>
    </location>
</feature>
<organism evidence="6 7">
    <name type="scientific">Tateyamaria armeniaca</name>
    <dbReference type="NCBI Taxonomy" id="2518930"/>
    <lineage>
        <taxon>Bacteria</taxon>
        <taxon>Pseudomonadati</taxon>
        <taxon>Pseudomonadota</taxon>
        <taxon>Alphaproteobacteria</taxon>
        <taxon>Rhodobacterales</taxon>
        <taxon>Roseobacteraceae</taxon>
        <taxon>Tateyamaria</taxon>
    </lineage>
</organism>
<dbReference type="InterPro" id="IPR000160">
    <property type="entry name" value="GGDEF_dom"/>
</dbReference>
<proteinExistence type="predicted"/>
<dbReference type="Gene3D" id="3.30.70.270">
    <property type="match status" value="1"/>
</dbReference>
<dbReference type="InterPro" id="IPR011006">
    <property type="entry name" value="CheY-like_superfamily"/>
</dbReference>
<dbReference type="EC" id="2.7.7.65" evidence="1"/>
<evidence type="ECO:0000313" key="6">
    <source>
        <dbReference type="EMBL" id="MFL4470620.1"/>
    </source>
</evidence>
<evidence type="ECO:0000256" key="1">
    <source>
        <dbReference type="ARBA" id="ARBA00012528"/>
    </source>
</evidence>
<dbReference type="RefSeq" id="WP_407592468.1">
    <property type="nucleotide sequence ID" value="NZ_JBHDIY010000002.1"/>
</dbReference>
<keyword evidence="6" id="KW-0548">Nucleotidyltransferase</keyword>
<reference evidence="6 7" key="1">
    <citation type="submission" date="2024-08" db="EMBL/GenBank/DDBJ databases">
        <title>Tateyamaria sp. nov., isolated from marine algae.</title>
        <authorList>
            <person name="Choi B.J."/>
            <person name="Kim J.M."/>
            <person name="Lee J.K."/>
            <person name="Choi D.G."/>
            <person name="Bayburt H."/>
            <person name="Baek J.H."/>
            <person name="Han D.M."/>
            <person name="Jeon C.O."/>
        </authorList>
    </citation>
    <scope>NUCLEOTIDE SEQUENCE [LARGE SCALE GENOMIC DNA]</scope>
    <source>
        <strain evidence="6 7">KMU-156</strain>
    </source>
</reference>
<dbReference type="SMART" id="SM00448">
    <property type="entry name" value="REC"/>
    <property type="match status" value="1"/>
</dbReference>
<dbReference type="SUPFAM" id="SSF52172">
    <property type="entry name" value="CheY-like"/>
    <property type="match status" value="2"/>
</dbReference>
<dbReference type="PANTHER" id="PTHR45138:SF9">
    <property type="entry name" value="DIGUANYLATE CYCLASE DGCM-RELATED"/>
    <property type="match status" value="1"/>
</dbReference>
<dbReference type="NCBIfam" id="TIGR00254">
    <property type="entry name" value="GGDEF"/>
    <property type="match status" value="1"/>
</dbReference>
<dbReference type="InterPro" id="IPR043128">
    <property type="entry name" value="Rev_trsase/Diguanyl_cyclase"/>
</dbReference>